<evidence type="ECO:0000256" key="2">
    <source>
        <dbReference type="PROSITE-ProRule" id="PRU00191"/>
    </source>
</evidence>
<dbReference type="EMBL" id="AFYH01092096">
    <property type="status" value="NOT_ANNOTATED_CDS"/>
    <property type="molecule type" value="Genomic_DNA"/>
</dbReference>
<dbReference type="EMBL" id="AFYH01092095">
    <property type="status" value="NOT_ANNOTATED_CDS"/>
    <property type="molecule type" value="Genomic_DNA"/>
</dbReference>
<dbReference type="Ensembl" id="ENSLACT00000013864.1">
    <property type="protein sequence ID" value="ENSLACP00000013767.1"/>
    <property type="gene ID" value="ENSLACG00000012121.1"/>
</dbReference>
<dbReference type="Pfam" id="PF00017">
    <property type="entry name" value="SH2"/>
    <property type="match status" value="1"/>
</dbReference>
<dbReference type="FunCoup" id="H3AVU6">
    <property type="interactions" value="1197"/>
</dbReference>
<dbReference type="InterPro" id="IPR006019">
    <property type="entry name" value="PID_Shc-like"/>
</dbReference>
<dbReference type="InParanoid" id="H3AVU6"/>
<reference evidence="6" key="1">
    <citation type="submission" date="2011-08" db="EMBL/GenBank/DDBJ databases">
        <title>The draft genome of Latimeria chalumnae.</title>
        <authorList>
            <person name="Di Palma F."/>
            <person name="Alfoldi J."/>
            <person name="Johnson J."/>
            <person name="Berlin A."/>
            <person name="Gnerre S."/>
            <person name="Jaffe D."/>
            <person name="MacCallum I."/>
            <person name="Young S."/>
            <person name="Walker B.J."/>
            <person name="Lander E."/>
            <person name="Lindblad-Toh K."/>
        </authorList>
    </citation>
    <scope>NUCLEOTIDE SEQUENCE [LARGE SCALE GENOMIC DNA]</scope>
    <source>
        <strain evidence="6">Wild caught</strain>
    </source>
</reference>
<keyword evidence="1 2" id="KW-0727">SH2 domain</keyword>
<evidence type="ECO:0000259" key="3">
    <source>
        <dbReference type="PROSITE" id="PS01179"/>
    </source>
</evidence>
<dbReference type="PROSITE" id="PS01179">
    <property type="entry name" value="PID"/>
    <property type="match status" value="1"/>
</dbReference>
<dbReference type="OMA" id="MNIDNQQ"/>
<dbReference type="Pfam" id="PF00640">
    <property type="entry name" value="PID"/>
    <property type="match status" value="1"/>
</dbReference>
<dbReference type="PROSITE" id="PS50001">
    <property type="entry name" value="SH2"/>
    <property type="match status" value="1"/>
</dbReference>
<dbReference type="eggNOG" id="KOG3697">
    <property type="taxonomic scope" value="Eukaryota"/>
</dbReference>
<dbReference type="PANTHER" id="PTHR10337:SF12">
    <property type="entry name" value="SHC-TRANSFORMING PROTEIN 4"/>
    <property type="match status" value="1"/>
</dbReference>
<dbReference type="InterPro" id="IPR000980">
    <property type="entry name" value="SH2"/>
</dbReference>
<dbReference type="InterPro" id="IPR035676">
    <property type="entry name" value="SHC_SH2"/>
</dbReference>
<dbReference type="EMBL" id="AFYH01092098">
    <property type="status" value="NOT_ANNOTATED_CDS"/>
    <property type="molecule type" value="Genomic_DNA"/>
</dbReference>
<dbReference type="FunFam" id="3.30.505.10:FF:000005">
    <property type="entry name" value="SHC-transforming protein 1 isoform 3"/>
    <property type="match status" value="1"/>
</dbReference>
<gene>
    <name evidence="5" type="primary">SHC4</name>
</gene>
<reference evidence="5" key="3">
    <citation type="submission" date="2025-09" db="UniProtKB">
        <authorList>
            <consortium name="Ensembl"/>
        </authorList>
    </citation>
    <scope>IDENTIFICATION</scope>
</reference>
<dbReference type="STRING" id="7897.ENSLACP00000013767"/>
<dbReference type="PRINTS" id="PR00401">
    <property type="entry name" value="SH2DOMAIN"/>
</dbReference>
<dbReference type="SUPFAM" id="SSF55550">
    <property type="entry name" value="SH2 domain"/>
    <property type="match status" value="1"/>
</dbReference>
<dbReference type="InterPro" id="IPR036860">
    <property type="entry name" value="SH2_dom_sf"/>
</dbReference>
<sequence>LFKQPGMLHHRTKYSRFRNDSVTSLDEGTQSASLNVKAAVSSSRSSLSLGSQTEELSFGSQDSSTVLSPFIPKMANIKISNPASLLGLKNFSLGTNKEVPKMKLTNSTTAPTTPSSPETSLTSHLLACSHPRQEPEETCAVPKSEGEEMLRAAWEKSIGTNLGQGAPELAQESLHTGTSYYVRYMGYIEVLQSMRSLDFGTRTQVTREAITRVCKGIPGAKGAVRKRKPPCNGLSAVLGKSILQFAGVNIKLTISTSSLSLISADSQQVIAKHHMQSISFASGGDPDMTDYVAYVAKDPVNQRACHILECPAGLAQDVINTIGQAFELRFKQYFKNPPSMISSSNSKVTDLDSVTWNVQEDHGYYNEIPGKQPPPGGVLDMRVKGGMTHTHCAQHLDLVGGLQTINLYENCSKQQKEKLISLDNSQDGPPSVTTDALQTKATKKNDLFDDPCYINTQNLERKGYPALNAVSGEPLNEEWHSNKESVETTLPTSNSHSSFVLQQIREQLKEEHWYHGKISRKEAESLLVNNGDFLVRESTTSPGQYVLTGLQGGQAKHILLVDPEGMVRTKDYIFDSVGHLIHYHMDNQLPIISSGSELRLKQSINQSRKHSYMYSNK</sequence>
<dbReference type="EMBL" id="AFYH01092097">
    <property type="status" value="NOT_ANNOTATED_CDS"/>
    <property type="molecule type" value="Genomic_DNA"/>
</dbReference>
<dbReference type="EMBL" id="AFYH01092094">
    <property type="status" value="NOT_ANNOTATED_CDS"/>
    <property type="molecule type" value="Genomic_DNA"/>
</dbReference>
<dbReference type="GeneTree" id="ENSGT00950000182870"/>
<dbReference type="CDD" id="cd01209">
    <property type="entry name" value="PTB_Shc"/>
    <property type="match status" value="1"/>
</dbReference>
<evidence type="ECO:0000313" key="6">
    <source>
        <dbReference type="Proteomes" id="UP000008672"/>
    </source>
</evidence>
<dbReference type="Bgee" id="ENSLACG00000012121">
    <property type="expression patterns" value="Expressed in post-anal tail muscle"/>
</dbReference>
<dbReference type="EMBL" id="AFYH01092093">
    <property type="status" value="NOT_ANNOTATED_CDS"/>
    <property type="molecule type" value="Genomic_DNA"/>
</dbReference>
<dbReference type="InterPro" id="IPR051235">
    <property type="entry name" value="CEP152/SHC-Transforming"/>
</dbReference>
<evidence type="ECO:0000313" key="5">
    <source>
        <dbReference type="Ensembl" id="ENSLACP00000013767.1"/>
    </source>
</evidence>
<dbReference type="GO" id="GO:0035556">
    <property type="term" value="P:intracellular signal transduction"/>
    <property type="evidence" value="ECO:0007669"/>
    <property type="project" value="InterPro"/>
</dbReference>
<dbReference type="InterPro" id="IPR006020">
    <property type="entry name" value="PTB/PI_dom"/>
</dbReference>
<dbReference type="FunFam" id="2.30.29.30:FF:000036">
    <property type="entry name" value="SHC-transforming protein 1 isoform 3"/>
    <property type="match status" value="1"/>
</dbReference>
<dbReference type="Proteomes" id="UP000008672">
    <property type="component" value="Unassembled WGS sequence"/>
</dbReference>
<organism evidence="5 6">
    <name type="scientific">Latimeria chalumnae</name>
    <name type="common">Coelacanth</name>
    <dbReference type="NCBI Taxonomy" id="7897"/>
    <lineage>
        <taxon>Eukaryota</taxon>
        <taxon>Metazoa</taxon>
        <taxon>Chordata</taxon>
        <taxon>Craniata</taxon>
        <taxon>Vertebrata</taxon>
        <taxon>Euteleostomi</taxon>
        <taxon>Coelacanthiformes</taxon>
        <taxon>Coelacanthidae</taxon>
        <taxon>Latimeria</taxon>
    </lineage>
</organism>
<dbReference type="PANTHER" id="PTHR10337">
    <property type="entry name" value="SHC TRANSFORMING PROTEIN"/>
    <property type="match status" value="1"/>
</dbReference>
<accession>H3AVU6</accession>
<dbReference type="PRINTS" id="PR00629">
    <property type="entry name" value="SHCPIDOMAIN"/>
</dbReference>
<dbReference type="InterPro" id="IPR011993">
    <property type="entry name" value="PH-like_dom_sf"/>
</dbReference>
<evidence type="ECO:0000256" key="1">
    <source>
        <dbReference type="ARBA" id="ARBA00022999"/>
    </source>
</evidence>
<feature type="domain" description="PID" evidence="3">
    <location>
        <begin position="177"/>
        <end position="344"/>
    </location>
</feature>
<feature type="domain" description="SH2" evidence="4">
    <location>
        <begin position="513"/>
        <end position="604"/>
    </location>
</feature>
<proteinExistence type="predicted"/>
<dbReference type="SUPFAM" id="SSF50729">
    <property type="entry name" value="PH domain-like"/>
    <property type="match status" value="1"/>
</dbReference>
<dbReference type="SMART" id="SM00252">
    <property type="entry name" value="SH2"/>
    <property type="match status" value="1"/>
</dbReference>
<dbReference type="Gene3D" id="2.30.29.30">
    <property type="entry name" value="Pleckstrin-homology domain (PH domain)/Phosphotyrosine-binding domain (PTB)"/>
    <property type="match status" value="1"/>
</dbReference>
<reference evidence="5" key="2">
    <citation type="submission" date="2025-08" db="UniProtKB">
        <authorList>
            <consortium name="Ensembl"/>
        </authorList>
    </citation>
    <scope>IDENTIFICATION</scope>
</reference>
<evidence type="ECO:0000259" key="4">
    <source>
        <dbReference type="PROSITE" id="PS50001"/>
    </source>
</evidence>
<dbReference type="Gene3D" id="3.30.505.10">
    <property type="entry name" value="SH2 domain"/>
    <property type="match status" value="1"/>
</dbReference>
<dbReference type="SMART" id="SM00462">
    <property type="entry name" value="PTB"/>
    <property type="match status" value="1"/>
</dbReference>
<dbReference type="GO" id="GO:0030971">
    <property type="term" value="F:receptor tyrosine kinase binding"/>
    <property type="evidence" value="ECO:0007669"/>
    <property type="project" value="TreeGrafter"/>
</dbReference>
<dbReference type="GO" id="GO:0005886">
    <property type="term" value="C:plasma membrane"/>
    <property type="evidence" value="ECO:0007669"/>
    <property type="project" value="TreeGrafter"/>
</dbReference>
<dbReference type="GO" id="GO:0007169">
    <property type="term" value="P:cell surface receptor protein tyrosine kinase signaling pathway"/>
    <property type="evidence" value="ECO:0007669"/>
    <property type="project" value="TreeGrafter"/>
</dbReference>
<name>H3AVU6_LATCH</name>
<dbReference type="AlphaFoldDB" id="H3AVU6"/>
<keyword evidence="6" id="KW-1185">Reference proteome</keyword>
<protein>
    <submittedName>
        <fullName evidence="5">SHC adaptor protein 4</fullName>
    </submittedName>
</protein>
<dbReference type="HOGENOM" id="CLU_029532_2_0_1"/>
<dbReference type="CDD" id="cd09925">
    <property type="entry name" value="SH2_SHC"/>
    <property type="match status" value="1"/>
</dbReference>